<evidence type="ECO:0000313" key="2">
    <source>
        <dbReference type="EMBL" id="EGZ08447.1"/>
    </source>
</evidence>
<dbReference type="KEGG" id="psoj:PHYSODRAFT_435384"/>
<feature type="non-terminal residue" evidence="1">
    <location>
        <position position="119"/>
    </location>
</feature>
<dbReference type="GeneID" id="20652484"/>
<organism evidence="3">
    <name type="scientific">Phytophthora sojae (strain P6497)</name>
    <name type="common">Soybean stem and root rot agent</name>
    <name type="synonym">Phytophthora megasperma f. sp. glycines</name>
    <dbReference type="NCBI Taxonomy" id="1094619"/>
    <lineage>
        <taxon>Eukaryota</taxon>
        <taxon>Sar</taxon>
        <taxon>Stramenopiles</taxon>
        <taxon>Oomycota</taxon>
        <taxon>Peronosporomycetes</taxon>
        <taxon>Peronosporales</taxon>
        <taxon>Peronosporaceae</taxon>
        <taxon>Phytophthora</taxon>
    </lineage>
</organism>
<dbReference type="AlphaFoldDB" id="G5A970"/>
<dbReference type="RefSeq" id="XP_009536618.1">
    <property type="nucleotide sequence ID" value="XM_009538323.1"/>
</dbReference>
<reference evidence="1 3" key="1">
    <citation type="journal article" date="2006" name="Science">
        <title>Phytophthora genome sequences uncover evolutionary origins and mechanisms of pathogenesis.</title>
        <authorList>
            <person name="Tyler B.M."/>
            <person name="Tripathy S."/>
            <person name="Zhang X."/>
            <person name="Dehal P."/>
            <person name="Jiang R.H."/>
            <person name="Aerts A."/>
            <person name="Arredondo F.D."/>
            <person name="Baxter L."/>
            <person name="Bensasson D."/>
            <person name="Beynon J.L."/>
            <person name="Chapman J."/>
            <person name="Damasceno C.M."/>
            <person name="Dorrance A.E."/>
            <person name="Dou D."/>
            <person name="Dickerman A.W."/>
            <person name="Dubchak I.L."/>
            <person name="Garbelotto M."/>
            <person name="Gijzen M."/>
            <person name="Gordon S.G."/>
            <person name="Govers F."/>
            <person name="Grunwald N.J."/>
            <person name="Huang W."/>
            <person name="Ivors K.L."/>
            <person name="Jones R.W."/>
            <person name="Kamoun S."/>
            <person name="Krampis K."/>
            <person name="Lamour K.H."/>
            <person name="Lee M.K."/>
            <person name="McDonald W.H."/>
            <person name="Medina M."/>
            <person name="Meijer H.J."/>
            <person name="Nordberg E.K."/>
            <person name="Maclean D.J."/>
            <person name="Ospina-Giraldo M.D."/>
            <person name="Morris P.F."/>
            <person name="Phuntumart V."/>
            <person name="Putnam N.H."/>
            <person name="Rash S."/>
            <person name="Rose J.K."/>
            <person name="Sakihama Y."/>
            <person name="Salamov A.A."/>
            <person name="Savidor A."/>
            <person name="Scheuring C.F."/>
            <person name="Smith B.M."/>
            <person name="Sobral B.W."/>
            <person name="Terry A."/>
            <person name="Torto-Alalibo T.A."/>
            <person name="Win J."/>
            <person name="Xu Z."/>
            <person name="Zhang H."/>
            <person name="Grigoriev I.V."/>
            <person name="Rokhsar D.S."/>
            <person name="Boore J.L."/>
        </authorList>
    </citation>
    <scope>NUCLEOTIDE SEQUENCE [LARGE SCALE GENOMIC DNA]</scope>
    <source>
        <strain evidence="1 3">P6497</strain>
    </source>
</reference>
<evidence type="ECO:0000313" key="3">
    <source>
        <dbReference type="Proteomes" id="UP000002640"/>
    </source>
</evidence>
<dbReference type="EMBL" id="JH159161">
    <property type="protein sequence ID" value="EGZ08446.1"/>
    <property type="molecule type" value="Genomic_DNA"/>
</dbReference>
<gene>
    <name evidence="1" type="ORF">PHYSODRAFT_433895</name>
    <name evidence="2" type="ORF">PHYSODRAFT_435384</name>
</gene>
<dbReference type="KEGG" id="psoj:PHYSODRAFT_433895"/>
<feature type="non-terminal residue" evidence="1">
    <location>
        <position position="1"/>
    </location>
</feature>
<dbReference type="Proteomes" id="UP000002640">
    <property type="component" value="Unassembled WGS sequence"/>
</dbReference>
<evidence type="ECO:0000313" key="1">
    <source>
        <dbReference type="EMBL" id="EGZ08446.1"/>
    </source>
</evidence>
<keyword evidence="3" id="KW-1185">Reference proteome</keyword>
<reference evidence="1" key="2">
    <citation type="submission" date="2011-09" db="EMBL/GenBank/DDBJ databases">
        <authorList>
            <consortium name="US DOE Joint Genome Institute (JGI-PGF)"/>
            <person name="Aerts A."/>
            <person name="Grimwood J."/>
            <person name="Schmutz J."/>
            <person name="Lucas S."/>
            <person name="Hammon N."/>
            <person name="Glavina del Rio T."/>
            <person name="Dalin E."/>
            <person name="Tice H."/>
            <person name="Pitluck S."/>
            <person name="Dehal P."/>
            <person name="Chapman J."/>
            <person name="Putman N.H."/>
            <person name="Salamov A.A."/>
            <person name="Terry A."/>
            <person name="Rokhsar D.S."/>
            <person name="Boore J.L."/>
            <person name="Tripathy S."/>
            <person name="Tyler B.M."/>
            <person name="Grigoriev I.V."/>
        </authorList>
    </citation>
    <scope>NUCLEOTIDE SEQUENCE</scope>
    <source>
        <strain evidence="1">P6497</strain>
    </source>
</reference>
<dbReference type="EMBL" id="JH159161">
    <property type="protein sequence ID" value="EGZ08447.1"/>
    <property type="molecule type" value="Genomic_DNA"/>
</dbReference>
<protein>
    <submittedName>
        <fullName evidence="1">Uncharacterized protein</fullName>
    </submittedName>
</protein>
<dbReference type="GeneID" id="20652394"/>
<dbReference type="RefSeq" id="XP_009536619.1">
    <property type="nucleotide sequence ID" value="XM_009538324.1"/>
</dbReference>
<sequence>PGAQEPRDGATVIVEVMRRQQWESAHAKVQMYRRLDGVEYVFYLKMSPAMASWSYELYDVGNNNPAYPDFAWQHSFDISEANVPVNHQHFVHFDSRRVLGLPQGTQLPPGIPDEVEVNL</sequence>
<dbReference type="InParanoid" id="G5A970"/>
<accession>G5A970</accession>
<proteinExistence type="predicted"/>
<name>G5A970_PHYSP</name>